<evidence type="ECO:0000313" key="12">
    <source>
        <dbReference type="Proteomes" id="UP000310708"/>
    </source>
</evidence>
<evidence type="ECO:0000313" key="2">
    <source>
        <dbReference type="EMBL" id="TIB99931.1"/>
    </source>
</evidence>
<dbReference type="Proteomes" id="UP000307169">
    <property type="component" value="Unassembled WGS sequence"/>
</dbReference>
<dbReference type="OrthoDB" id="368507at2759"/>
<evidence type="ECO:0000313" key="10">
    <source>
        <dbReference type="Proteomes" id="UP000309601"/>
    </source>
</evidence>
<dbReference type="EMBL" id="SPRX01000029">
    <property type="protein sequence ID" value="TIC64864.1"/>
    <property type="molecule type" value="Genomic_DNA"/>
</dbReference>
<evidence type="ECO:0000313" key="5">
    <source>
        <dbReference type="EMBL" id="TIC64864.1"/>
    </source>
</evidence>
<organism evidence="5 12">
    <name type="scientific">Wallemia mellicola</name>
    <dbReference type="NCBI Taxonomy" id="1708541"/>
    <lineage>
        <taxon>Eukaryota</taxon>
        <taxon>Fungi</taxon>
        <taxon>Dikarya</taxon>
        <taxon>Basidiomycota</taxon>
        <taxon>Wallemiomycotina</taxon>
        <taxon>Wallemiomycetes</taxon>
        <taxon>Wallemiales</taxon>
        <taxon>Wallemiaceae</taxon>
        <taxon>Wallemia</taxon>
    </lineage>
</organism>
<dbReference type="EMBL" id="SPRO01000001">
    <property type="protein sequence ID" value="TIC34669.1"/>
    <property type="molecule type" value="Genomic_DNA"/>
</dbReference>
<dbReference type="Pfam" id="PF16093">
    <property type="entry name" value="PAC4"/>
    <property type="match status" value="1"/>
</dbReference>
<dbReference type="InterPro" id="IPR032157">
    <property type="entry name" value="PAC4"/>
</dbReference>
<dbReference type="Proteomes" id="UP000310708">
    <property type="component" value="Unassembled WGS sequence"/>
</dbReference>
<comment type="caution">
    <text evidence="5">The sequence shown here is derived from an EMBL/GenBank/DDBJ whole genome shotgun (WGS) entry which is preliminary data.</text>
</comment>
<dbReference type="PANTHER" id="PTHR33559">
    <property type="entry name" value="PROTEASOME ASSEMBLY CHAPERONE 4"/>
    <property type="match status" value="1"/>
</dbReference>
<dbReference type="PANTHER" id="PTHR33559:SF1">
    <property type="entry name" value="PROTEASOME ASSEMBLY CHAPERONE 4"/>
    <property type="match status" value="1"/>
</dbReference>
<dbReference type="Proteomes" id="UP000305362">
    <property type="component" value="Unassembled WGS sequence"/>
</dbReference>
<dbReference type="AlphaFoldDB" id="A0A4T0P3R2"/>
<dbReference type="EMBL" id="SPRV01000026">
    <property type="protein sequence ID" value="TIC61776.1"/>
    <property type="molecule type" value="Genomic_DNA"/>
</dbReference>
<evidence type="ECO:0000313" key="3">
    <source>
        <dbReference type="EMBL" id="TIC34669.1"/>
    </source>
</evidence>
<protein>
    <recommendedName>
        <fullName evidence="13">Proteasome assembly chaperone 3</fullName>
    </recommendedName>
</protein>
<evidence type="ECO:0000313" key="4">
    <source>
        <dbReference type="EMBL" id="TIC61776.1"/>
    </source>
</evidence>
<sequence length="130" mass="14726">MISNVRCSTEIDKYKVNYKLTTLDKSIMVWIHASLPSDALSVKLGKDWAVATPPNEYIPCVSTNLLRSSNLNDMAASISRRFATRFKEQVYVSLDLSSSLLPSSQYRNPNADSVMLEIEKRLIQLVKDNR</sequence>
<evidence type="ECO:0000313" key="1">
    <source>
        <dbReference type="EMBL" id="TIB82709.1"/>
    </source>
</evidence>
<name>A0A4T0P3R2_9BASI</name>
<evidence type="ECO:0000313" key="11">
    <source>
        <dbReference type="Proteomes" id="UP000310685"/>
    </source>
</evidence>
<gene>
    <name evidence="5" type="ORF">E3Q01_02535</name>
    <name evidence="6" type="ORF">E3Q02_00249</name>
    <name evidence="4" type="ORF">E3Q03_02566</name>
    <name evidence="3" type="ORF">E3Q10_00011</name>
    <name evidence="2" type="ORF">E3Q17_02384</name>
    <name evidence="1" type="ORF">E3Q22_00012</name>
</gene>
<evidence type="ECO:0000313" key="7">
    <source>
        <dbReference type="Proteomes" id="UP000305362"/>
    </source>
</evidence>
<dbReference type="EMBL" id="SPRW01000001">
    <property type="protein sequence ID" value="TIC71351.1"/>
    <property type="molecule type" value="Genomic_DNA"/>
</dbReference>
<reference evidence="7 8" key="1">
    <citation type="submission" date="2019-03" db="EMBL/GenBank/DDBJ databases">
        <title>Sequencing 25 genomes of Wallemia mellicola.</title>
        <authorList>
            <person name="Gostincar C."/>
        </authorList>
    </citation>
    <scope>NUCLEOTIDE SEQUENCE [LARGE SCALE GENOMIC DNA]</scope>
    <source>
        <strain evidence="2 9">EXF-1262</strain>
        <strain evidence="6 10">EXF-1274</strain>
        <strain evidence="4 7">EXF-1277</strain>
        <strain evidence="1 11">EXF-6152</strain>
        <strain evidence="5 12">EXF-757</strain>
        <strain evidence="3 8">EXF-8738</strain>
    </source>
</reference>
<dbReference type="Proteomes" id="UP000309601">
    <property type="component" value="Unassembled WGS sequence"/>
</dbReference>
<evidence type="ECO:0008006" key="13">
    <source>
        <dbReference type="Google" id="ProtNLM"/>
    </source>
</evidence>
<dbReference type="GO" id="GO:0043248">
    <property type="term" value="P:proteasome assembly"/>
    <property type="evidence" value="ECO:0007669"/>
    <property type="project" value="InterPro"/>
</dbReference>
<dbReference type="Proteomes" id="UP000305647">
    <property type="component" value="Unassembled WGS sequence"/>
</dbReference>
<accession>A0A4T0P3R2</accession>
<proteinExistence type="predicted"/>
<evidence type="ECO:0000313" key="8">
    <source>
        <dbReference type="Proteomes" id="UP000305647"/>
    </source>
</evidence>
<dbReference type="EMBL" id="SPRH01000026">
    <property type="protein sequence ID" value="TIB99931.1"/>
    <property type="molecule type" value="Genomic_DNA"/>
</dbReference>
<evidence type="ECO:0000313" key="6">
    <source>
        <dbReference type="EMBL" id="TIC71351.1"/>
    </source>
</evidence>
<dbReference type="EMBL" id="SPRC01000001">
    <property type="protein sequence ID" value="TIB82709.1"/>
    <property type="molecule type" value="Genomic_DNA"/>
</dbReference>
<evidence type="ECO:0000313" key="9">
    <source>
        <dbReference type="Proteomes" id="UP000307169"/>
    </source>
</evidence>
<dbReference type="Proteomes" id="UP000310685">
    <property type="component" value="Unassembled WGS sequence"/>
</dbReference>